<reference evidence="3 4" key="1">
    <citation type="submission" date="2024-01" db="EMBL/GenBank/DDBJ databases">
        <title>The complete chloroplast genome sequence of Lithospermum erythrorhizon: insights into the phylogenetic relationship among Boraginaceae species and the maternal lineages of purple gromwells.</title>
        <authorList>
            <person name="Okada T."/>
            <person name="Watanabe K."/>
        </authorList>
    </citation>
    <scope>NUCLEOTIDE SEQUENCE [LARGE SCALE GENOMIC DNA]</scope>
</reference>
<accession>A0AAV3PTD7</accession>
<dbReference type="Proteomes" id="UP001454036">
    <property type="component" value="Unassembled WGS sequence"/>
</dbReference>
<gene>
    <name evidence="3" type="ORF">LIER_12385</name>
</gene>
<keyword evidence="4" id="KW-1185">Reference proteome</keyword>
<dbReference type="EMBL" id="BAABME010002383">
    <property type="protein sequence ID" value="GAA0154391.1"/>
    <property type="molecule type" value="Genomic_DNA"/>
</dbReference>
<comment type="caution">
    <text evidence="3">The sequence shown here is derived from an EMBL/GenBank/DDBJ whole genome shotgun (WGS) entry which is preliminary data.</text>
</comment>
<keyword evidence="1" id="KW-0175">Coiled coil</keyword>
<evidence type="ECO:0000256" key="1">
    <source>
        <dbReference type="SAM" id="Coils"/>
    </source>
</evidence>
<evidence type="ECO:0000313" key="4">
    <source>
        <dbReference type="Proteomes" id="UP001454036"/>
    </source>
</evidence>
<organism evidence="3 4">
    <name type="scientific">Lithospermum erythrorhizon</name>
    <name type="common">Purple gromwell</name>
    <name type="synonym">Lithospermum officinale var. erythrorhizon</name>
    <dbReference type="NCBI Taxonomy" id="34254"/>
    <lineage>
        <taxon>Eukaryota</taxon>
        <taxon>Viridiplantae</taxon>
        <taxon>Streptophyta</taxon>
        <taxon>Embryophyta</taxon>
        <taxon>Tracheophyta</taxon>
        <taxon>Spermatophyta</taxon>
        <taxon>Magnoliopsida</taxon>
        <taxon>eudicotyledons</taxon>
        <taxon>Gunneridae</taxon>
        <taxon>Pentapetalae</taxon>
        <taxon>asterids</taxon>
        <taxon>lamiids</taxon>
        <taxon>Boraginales</taxon>
        <taxon>Boraginaceae</taxon>
        <taxon>Boraginoideae</taxon>
        <taxon>Lithospermeae</taxon>
        <taxon>Lithospermum</taxon>
    </lineage>
</organism>
<evidence type="ECO:0000313" key="3">
    <source>
        <dbReference type="EMBL" id="GAA0154391.1"/>
    </source>
</evidence>
<feature type="coiled-coil region" evidence="1">
    <location>
        <begin position="289"/>
        <end position="323"/>
    </location>
</feature>
<proteinExistence type="predicted"/>
<name>A0AAV3PTD7_LITER</name>
<dbReference type="AlphaFoldDB" id="A0AAV3PTD7"/>
<protein>
    <submittedName>
        <fullName evidence="3">Uncharacterized protein</fullName>
    </submittedName>
</protein>
<sequence length="405" mass="44990">MEKVEPSRWFKLWFLAKGGFGSEVRHHWSLSTSTLSTEDSTKTQTKVEKLRTGFPHALPHEVFCDEDVLIKAGLTKGVCKFPNTTLLDLLSMKHSSWSCFMPHKFSYKVVTTGKDLLARISKRKSVAASDNTSDALSLAPIPKKSRRTAKKAIPKDAPVITEVLLETLNLPSLDLSLVTTITIPDHIPSLDIMASAQKSPPPAPPSKASSSSGSVSLGYPYSLPSDIIVIEKTISKREEPTASLLLKNCILKGDMEGIIGYSSPLELHDAFSHFQLDSEESRAAFEADKASLEKRLFEIIRERDEARAQATDLKNKHADFQAVCNGLVKSKVDLSSKHKIDTVVFKSSLEESERRSWDLRAQLDSSQELLATSEKQLSMRPPPEVVIKKFKEGQNYKDLLINETV</sequence>
<feature type="region of interest" description="Disordered" evidence="2">
    <location>
        <begin position="194"/>
        <end position="214"/>
    </location>
</feature>
<evidence type="ECO:0000256" key="2">
    <source>
        <dbReference type="SAM" id="MobiDB-lite"/>
    </source>
</evidence>